<reference evidence="1" key="1">
    <citation type="journal article" date="2012" name="PLoS ONE">
        <title>Gene sets for utilization of primary and secondary nutrition supplies in the distal gut of endangered iberian lynx.</title>
        <authorList>
            <person name="Alcaide M."/>
            <person name="Messina E."/>
            <person name="Richter M."/>
            <person name="Bargiela R."/>
            <person name="Peplies J."/>
            <person name="Huws S.A."/>
            <person name="Newbold C.J."/>
            <person name="Golyshin P.N."/>
            <person name="Simon M.A."/>
            <person name="Lopez G."/>
            <person name="Yakimov M.M."/>
            <person name="Ferrer M."/>
        </authorList>
    </citation>
    <scope>NUCLEOTIDE SEQUENCE</scope>
</reference>
<sequence length="50" mass="5572">MDSPLPFEPDHIRGCPADAGFWPVYSVQPADLPDACPALQDPTPFFWRCP</sequence>
<protein>
    <submittedName>
        <fullName evidence="1">Uncharacterized protein</fullName>
    </submittedName>
</protein>
<comment type="caution">
    <text evidence="1">The sequence shown here is derived from an EMBL/GenBank/DDBJ whole genome shotgun (WGS) entry which is preliminary data.</text>
</comment>
<dbReference type="EMBL" id="AMCI01002434">
    <property type="protein sequence ID" value="EJX02701.1"/>
    <property type="molecule type" value="Genomic_DNA"/>
</dbReference>
<organism evidence="1">
    <name type="scientific">gut metagenome</name>
    <dbReference type="NCBI Taxonomy" id="749906"/>
    <lineage>
        <taxon>unclassified sequences</taxon>
        <taxon>metagenomes</taxon>
        <taxon>organismal metagenomes</taxon>
    </lineage>
</organism>
<accession>J9CRA5</accession>
<name>J9CRA5_9ZZZZ</name>
<dbReference type="AlphaFoldDB" id="J9CRA5"/>
<gene>
    <name evidence="1" type="ORF">EVA_09196</name>
</gene>
<evidence type="ECO:0000313" key="1">
    <source>
        <dbReference type="EMBL" id="EJX02701.1"/>
    </source>
</evidence>
<proteinExistence type="predicted"/>